<dbReference type="KEGG" id="spun:BFF78_07520"/>
<protein>
    <submittedName>
        <fullName evidence="1">Uncharacterized protein</fullName>
    </submittedName>
</protein>
<sequence>MEAFVHVLIPDDPVLASNFVSLEQPLLHSLYYYYRTELTAPQVKTVEEAYERWGELQQMLPKRFQTMEPDAVAGDDDGYVLEGVAGQRLTRLYVVDVGNRAGDLEACYVMLRRAQLDGWRVPLGDVLREINDGIDYVDVYRRVMRVLSLSSPPGLLRAVRRVAPYGPATALALDAEQEREYSGHCDKIIRILSANDSFAYAAHRGLYAM</sequence>
<dbReference type="AlphaFoldDB" id="A0A1D7Y5P3"/>
<evidence type="ECO:0000313" key="1">
    <source>
        <dbReference type="EMBL" id="AOR30918.1"/>
    </source>
</evidence>
<organism evidence="1 2">
    <name type="scientific">Streptomyces fodineus</name>
    <dbReference type="NCBI Taxonomy" id="1904616"/>
    <lineage>
        <taxon>Bacteria</taxon>
        <taxon>Bacillati</taxon>
        <taxon>Actinomycetota</taxon>
        <taxon>Actinomycetes</taxon>
        <taxon>Kitasatosporales</taxon>
        <taxon>Streptomycetaceae</taxon>
        <taxon>Streptomyces</taxon>
    </lineage>
</organism>
<keyword evidence="2" id="KW-1185">Reference proteome</keyword>
<dbReference type="RefSeq" id="WP_069777570.1">
    <property type="nucleotide sequence ID" value="NZ_CP017248.1"/>
</dbReference>
<name>A0A1D7Y5P3_9ACTN</name>
<evidence type="ECO:0000313" key="2">
    <source>
        <dbReference type="Proteomes" id="UP000094960"/>
    </source>
</evidence>
<proteinExistence type="predicted"/>
<dbReference type="EMBL" id="CP017248">
    <property type="protein sequence ID" value="AOR30918.1"/>
    <property type="molecule type" value="Genomic_DNA"/>
</dbReference>
<accession>A0A1D7Y5P3</accession>
<reference evidence="2" key="1">
    <citation type="submission" date="2016-09" db="EMBL/GenBank/DDBJ databases">
        <title>Streptomyces puniciscabiei strain:TW1S1 Genome sequencing and assembly.</title>
        <authorList>
            <person name="Kim M.-K."/>
            <person name="Kim S.B."/>
        </authorList>
    </citation>
    <scope>NUCLEOTIDE SEQUENCE [LARGE SCALE GENOMIC DNA]</scope>
    <source>
        <strain evidence="2">TW1S1</strain>
    </source>
</reference>
<dbReference type="Proteomes" id="UP000094960">
    <property type="component" value="Chromosome"/>
</dbReference>
<gene>
    <name evidence="1" type="ORF">BFF78_07520</name>
</gene>